<gene>
    <name evidence="1" type="ORF">LOY88_002397</name>
</gene>
<dbReference type="EMBL" id="JALBCA010000028">
    <property type="protein sequence ID" value="KAI2388804.1"/>
    <property type="molecule type" value="Genomic_DNA"/>
</dbReference>
<accession>A0ACB8UZC3</accession>
<name>A0ACB8UZC3_9EURO</name>
<protein>
    <submittedName>
        <fullName evidence="1">Uncharacterized protein</fullName>
    </submittedName>
</protein>
<organism evidence="1">
    <name type="scientific">Ophidiomyces ophidiicola</name>
    <dbReference type="NCBI Taxonomy" id="1387563"/>
    <lineage>
        <taxon>Eukaryota</taxon>
        <taxon>Fungi</taxon>
        <taxon>Dikarya</taxon>
        <taxon>Ascomycota</taxon>
        <taxon>Pezizomycotina</taxon>
        <taxon>Eurotiomycetes</taxon>
        <taxon>Eurotiomycetidae</taxon>
        <taxon>Onygenales</taxon>
        <taxon>Onygenaceae</taxon>
        <taxon>Ophidiomyces</taxon>
    </lineage>
</organism>
<reference evidence="1" key="1">
    <citation type="journal article" date="2022" name="bioRxiv">
        <title>Population genetic analysis of Ophidiomyces ophidiicola, the causative agent of snake fungal disease, indicates recent introductions to the USA.</title>
        <authorList>
            <person name="Ladner J.T."/>
            <person name="Palmer J.M."/>
            <person name="Ettinger C.L."/>
            <person name="Stajich J.E."/>
            <person name="Farrell T.M."/>
            <person name="Glorioso B.M."/>
            <person name="Lawson B."/>
            <person name="Price S.J."/>
            <person name="Stengle A.G."/>
            <person name="Grear D.A."/>
            <person name="Lorch J.M."/>
        </authorList>
    </citation>
    <scope>NUCLEOTIDE SEQUENCE</scope>
    <source>
        <strain evidence="1">NWHC 24266-5</strain>
    </source>
</reference>
<proteinExistence type="predicted"/>
<comment type="caution">
    <text evidence="1">The sequence shown here is derived from an EMBL/GenBank/DDBJ whole genome shotgun (WGS) entry which is preliminary data.</text>
</comment>
<evidence type="ECO:0000313" key="1">
    <source>
        <dbReference type="EMBL" id="KAI2388804.1"/>
    </source>
</evidence>
<sequence length="674" mass="74804">MIAIEPPYTASSSPHDGGFPSLSNSPRKTTSRKSTGSPFSTEVLLNTGTSDTVDTESMNEMGSLLDLIPPSTEKGTSPPSLDTLPVNGNVLRAENGLQQATPQELTLQTTDLQSNNPSAGEDNPQSVIHAPPGFAEFRAGDSPQESTMSSAHDSDVTVRTLRPSDRTHSRVTSSPVSPPPLTTKVAPWSDRTTPRAQTRQEVDAFGRRSRPNSLEDIPENFDHDSTQMSTDDEPERPNELVKGFHGFSYETDALNTALSECWTLCNTLAILSSTHREHLFKGLSKGNMQEQAWKTCWKLCRNLYENRNSSHSFQARPTLDLCREFCQALFEIRVRDNDTADSILRVSFELNNHLYNTHDHNLPEAFRERTLDFYITLCHRLMKQRTQLAEEPDSLLKACWSLAEMLFSLRQSRREDKSADEELLGSAVQACWDLCDLFREGWTQVRPDRRTPRPSQQTFTQAFYEARGAQYSKPTEISRPTPNPETPTTIFDDTATTLSPDQVQVPNILVLGAGNIQSLHPQWVPTSSSTLTGYSRPSSRSSTTSSTHTVKSPADDPNLTCLKLLIVRAAMNNGFQHGGAHTLPSFVKALSSDAFGSLPWQTCLLRNYKNLVTVDPAFNGSPISARATAPDIARAVQAMIQHSGQYTWLLDLYRLVFGFRTEEAIHGSSVTIQT</sequence>